<feature type="non-terminal residue" evidence="1">
    <location>
        <position position="1"/>
    </location>
</feature>
<keyword evidence="2" id="KW-1185">Reference proteome</keyword>
<dbReference type="AlphaFoldDB" id="A0A8J4BWX0"/>
<dbReference type="OrthoDB" id="563401at2759"/>
<sequence>YIPIAVVPPVVASELCGLMRGMEEAAEAATAAVSSCPINNPRVVRARAFTHHFSALISDIVSLLLGCERLAEEAEQQVATGKKCDSDCVAEENTHLADLQTLGASIVSYLTQMGLRCTMQYLLEEIQAAGVQVRGADQEVEEKVQENFNTGELNGRGVAALEIEGVVEKGDSTHPSTTCAA</sequence>
<reference evidence="1" key="1">
    <citation type="journal article" date="2021" name="Proc. Natl. Acad. Sci. U.S.A.">
        <title>Three genomes in the algal genus Volvox reveal the fate of a haploid sex-determining region after a transition to homothallism.</title>
        <authorList>
            <person name="Yamamoto K."/>
            <person name="Hamaji T."/>
            <person name="Kawai-Toyooka H."/>
            <person name="Matsuzaki R."/>
            <person name="Takahashi F."/>
            <person name="Nishimura Y."/>
            <person name="Kawachi M."/>
            <person name="Noguchi H."/>
            <person name="Minakuchi Y."/>
            <person name="Umen J.G."/>
            <person name="Toyoda A."/>
            <person name="Nozaki H."/>
        </authorList>
    </citation>
    <scope>NUCLEOTIDE SEQUENCE</scope>
    <source>
        <strain evidence="1">NIES-3786</strain>
    </source>
</reference>
<proteinExistence type="predicted"/>
<comment type="caution">
    <text evidence="1">The sequence shown here is derived from an EMBL/GenBank/DDBJ whole genome shotgun (WGS) entry which is preliminary data.</text>
</comment>
<feature type="non-terminal residue" evidence="1">
    <location>
        <position position="181"/>
    </location>
</feature>
<evidence type="ECO:0000313" key="1">
    <source>
        <dbReference type="EMBL" id="GIL70811.1"/>
    </source>
</evidence>
<organism evidence="1 2">
    <name type="scientific">Volvox reticuliferus</name>
    <dbReference type="NCBI Taxonomy" id="1737510"/>
    <lineage>
        <taxon>Eukaryota</taxon>
        <taxon>Viridiplantae</taxon>
        <taxon>Chlorophyta</taxon>
        <taxon>core chlorophytes</taxon>
        <taxon>Chlorophyceae</taxon>
        <taxon>CS clade</taxon>
        <taxon>Chlamydomonadales</taxon>
        <taxon>Volvocaceae</taxon>
        <taxon>Volvox</taxon>
    </lineage>
</organism>
<protein>
    <submittedName>
        <fullName evidence="1">Uncharacterized protein</fullName>
    </submittedName>
</protein>
<accession>A0A8J4BWX0</accession>
<dbReference type="Proteomes" id="UP000747110">
    <property type="component" value="Unassembled WGS sequence"/>
</dbReference>
<dbReference type="EMBL" id="BNCP01000002">
    <property type="protein sequence ID" value="GIL70811.1"/>
    <property type="molecule type" value="Genomic_DNA"/>
</dbReference>
<name>A0A8J4BWX0_9CHLO</name>
<gene>
    <name evidence="1" type="ORF">Vretifemale_1505</name>
</gene>
<evidence type="ECO:0000313" key="2">
    <source>
        <dbReference type="Proteomes" id="UP000747110"/>
    </source>
</evidence>